<dbReference type="EMBL" id="GBXM01090851">
    <property type="protein sequence ID" value="JAH17726.1"/>
    <property type="molecule type" value="Transcribed_RNA"/>
</dbReference>
<sequence>MKQRRRSRPFSPKVPSVS</sequence>
<evidence type="ECO:0000313" key="1">
    <source>
        <dbReference type="EMBL" id="JAH17726.1"/>
    </source>
</evidence>
<reference evidence="1" key="2">
    <citation type="journal article" date="2015" name="Fish Shellfish Immunol.">
        <title>Early steps in the European eel (Anguilla anguilla)-Vibrio vulnificus interaction in the gills: Role of the RtxA13 toxin.</title>
        <authorList>
            <person name="Callol A."/>
            <person name="Pajuelo D."/>
            <person name="Ebbesson L."/>
            <person name="Teles M."/>
            <person name="MacKenzie S."/>
            <person name="Amaro C."/>
        </authorList>
    </citation>
    <scope>NUCLEOTIDE SEQUENCE</scope>
</reference>
<protein>
    <submittedName>
        <fullName evidence="1">Uncharacterized protein</fullName>
    </submittedName>
</protein>
<accession>A0A0E9QLI0</accession>
<organism evidence="1">
    <name type="scientific">Anguilla anguilla</name>
    <name type="common">European freshwater eel</name>
    <name type="synonym">Muraena anguilla</name>
    <dbReference type="NCBI Taxonomy" id="7936"/>
    <lineage>
        <taxon>Eukaryota</taxon>
        <taxon>Metazoa</taxon>
        <taxon>Chordata</taxon>
        <taxon>Craniata</taxon>
        <taxon>Vertebrata</taxon>
        <taxon>Euteleostomi</taxon>
        <taxon>Actinopterygii</taxon>
        <taxon>Neopterygii</taxon>
        <taxon>Teleostei</taxon>
        <taxon>Anguilliformes</taxon>
        <taxon>Anguillidae</taxon>
        <taxon>Anguilla</taxon>
    </lineage>
</organism>
<reference evidence="1" key="1">
    <citation type="submission" date="2014-11" db="EMBL/GenBank/DDBJ databases">
        <authorList>
            <person name="Amaro Gonzalez C."/>
        </authorList>
    </citation>
    <scope>NUCLEOTIDE SEQUENCE</scope>
</reference>
<proteinExistence type="predicted"/>
<name>A0A0E9QLI0_ANGAN</name>
<dbReference type="AlphaFoldDB" id="A0A0E9QLI0"/>